<dbReference type="Pfam" id="PF03211">
    <property type="entry name" value="Pectate_lyase"/>
    <property type="match status" value="1"/>
</dbReference>
<evidence type="ECO:0000256" key="5">
    <source>
        <dbReference type="ARBA" id="ARBA00012272"/>
    </source>
</evidence>
<evidence type="ECO:0000256" key="11">
    <source>
        <dbReference type="ARBA" id="ARBA00039895"/>
    </source>
</evidence>
<keyword evidence="6" id="KW-0964">Secreted</keyword>
<dbReference type="VEuPathDB" id="FungiDB:HpaG803370"/>
<dbReference type="InParanoid" id="M4BAR0"/>
<keyword evidence="9" id="KW-0456">Lyase</keyword>
<evidence type="ECO:0000256" key="4">
    <source>
        <dbReference type="ARBA" id="ARBA00006463"/>
    </source>
</evidence>
<dbReference type="GO" id="GO:0030570">
    <property type="term" value="F:pectate lyase activity"/>
    <property type="evidence" value="ECO:0007669"/>
    <property type="project" value="UniProtKB-EC"/>
</dbReference>
<reference evidence="13" key="2">
    <citation type="submission" date="2015-06" db="UniProtKB">
        <authorList>
            <consortium name="EnsemblProtists"/>
        </authorList>
    </citation>
    <scope>IDENTIFICATION</scope>
    <source>
        <strain evidence="13">Emoy2</strain>
    </source>
</reference>
<keyword evidence="14" id="KW-1185">Reference proteome</keyword>
<dbReference type="OMA" id="VCTRFNG"/>
<evidence type="ECO:0000256" key="12">
    <source>
        <dbReference type="SAM" id="SignalP"/>
    </source>
</evidence>
<evidence type="ECO:0000313" key="14">
    <source>
        <dbReference type="Proteomes" id="UP000011713"/>
    </source>
</evidence>
<dbReference type="Proteomes" id="UP000011713">
    <property type="component" value="Unassembled WGS sequence"/>
</dbReference>
<dbReference type="PANTHER" id="PTHR33407">
    <property type="entry name" value="PECTATE LYASE F-RELATED"/>
    <property type="match status" value="1"/>
</dbReference>
<dbReference type="AlphaFoldDB" id="M4BAR0"/>
<dbReference type="EnsemblProtists" id="HpaT803370">
    <property type="protein sequence ID" value="HpaP803370"/>
    <property type="gene ID" value="HpaG803370"/>
</dbReference>
<comment type="similarity">
    <text evidence="4">Belongs to the polysaccharide lyase 3 family.</text>
</comment>
<dbReference type="EMBL" id="JH598070">
    <property type="status" value="NOT_ANNOTATED_CDS"/>
    <property type="molecule type" value="Genomic_DNA"/>
</dbReference>
<dbReference type="EC" id="4.2.2.2" evidence="5"/>
<dbReference type="InterPro" id="IPR012334">
    <property type="entry name" value="Pectin_lyas_fold"/>
</dbReference>
<comment type="subcellular location">
    <subcellularLocation>
        <location evidence="3">Secreted</location>
    </subcellularLocation>
</comment>
<comment type="catalytic activity">
    <reaction evidence="1">
        <text>Eliminative cleavage of (1-&gt;4)-alpha-D-galacturonan to give oligosaccharides with 4-deoxy-alpha-D-galact-4-enuronosyl groups at their non-reducing ends.</text>
        <dbReference type="EC" id="4.2.2.2"/>
    </reaction>
</comment>
<keyword evidence="8" id="KW-0106">Calcium</keyword>
<reference evidence="14" key="1">
    <citation type="journal article" date="2010" name="Science">
        <title>Signatures of adaptation to obligate biotrophy in the Hyaloperonospora arabidopsidis genome.</title>
        <authorList>
            <person name="Baxter L."/>
            <person name="Tripathy S."/>
            <person name="Ishaque N."/>
            <person name="Boot N."/>
            <person name="Cabral A."/>
            <person name="Kemen E."/>
            <person name="Thines M."/>
            <person name="Ah-Fong A."/>
            <person name="Anderson R."/>
            <person name="Badejoko W."/>
            <person name="Bittner-Eddy P."/>
            <person name="Boore J.L."/>
            <person name="Chibucos M.C."/>
            <person name="Coates M."/>
            <person name="Dehal P."/>
            <person name="Delehaunty K."/>
            <person name="Dong S."/>
            <person name="Downton P."/>
            <person name="Dumas B."/>
            <person name="Fabro G."/>
            <person name="Fronick C."/>
            <person name="Fuerstenberg S.I."/>
            <person name="Fulton L."/>
            <person name="Gaulin E."/>
            <person name="Govers F."/>
            <person name="Hughes L."/>
            <person name="Humphray S."/>
            <person name="Jiang R.H."/>
            <person name="Judelson H."/>
            <person name="Kamoun S."/>
            <person name="Kyung K."/>
            <person name="Meijer H."/>
            <person name="Minx P."/>
            <person name="Morris P."/>
            <person name="Nelson J."/>
            <person name="Phuntumart V."/>
            <person name="Qutob D."/>
            <person name="Rehmany A."/>
            <person name="Rougon-Cardoso A."/>
            <person name="Ryden P."/>
            <person name="Torto-Alalibo T."/>
            <person name="Studholme D."/>
            <person name="Wang Y."/>
            <person name="Win J."/>
            <person name="Wood J."/>
            <person name="Clifton S.W."/>
            <person name="Rogers J."/>
            <person name="Van den Ackerveken G."/>
            <person name="Jones J.D."/>
            <person name="McDowell J.M."/>
            <person name="Beynon J."/>
            <person name="Tyler B.M."/>
        </authorList>
    </citation>
    <scope>NUCLEOTIDE SEQUENCE [LARGE SCALE GENOMIC DNA]</scope>
    <source>
        <strain evidence="14">Emoy2</strain>
    </source>
</reference>
<protein>
    <recommendedName>
        <fullName evidence="11">Probable pectate lyase F</fullName>
        <ecNumber evidence="5">4.2.2.2</ecNumber>
    </recommendedName>
</protein>
<dbReference type="PANTHER" id="PTHR33407:SF9">
    <property type="entry name" value="PECTATE LYASE F-RELATED"/>
    <property type="match status" value="1"/>
</dbReference>
<evidence type="ECO:0000256" key="7">
    <source>
        <dbReference type="ARBA" id="ARBA00022729"/>
    </source>
</evidence>
<name>M4BAR0_HYAAE</name>
<dbReference type="HOGENOM" id="CLU_044863_0_1_1"/>
<dbReference type="GO" id="GO:0045490">
    <property type="term" value="P:pectin catabolic process"/>
    <property type="evidence" value="ECO:0007669"/>
    <property type="project" value="TreeGrafter"/>
</dbReference>
<dbReference type="Gene3D" id="2.160.20.10">
    <property type="entry name" value="Single-stranded right-handed beta-helix, Pectin lyase-like"/>
    <property type="match status" value="1"/>
</dbReference>
<comment type="function">
    <text evidence="10">Pectinolytic enzyme consist of four classes of enzymes: pectin lyase, polygalacturonase, pectin methylesterase and rhamnogalacturonase. Among pectinolytic enzymes, pectin lyase is the most important in depolymerization of pectin, since it cleaves internal glycosidic bonds of highly methylated pectins. Favors pectate, the anion, over pectin, the methyl ester.</text>
</comment>
<proteinExistence type="inferred from homology"/>
<dbReference type="InterPro" id="IPR011050">
    <property type="entry name" value="Pectin_lyase_fold/virulence"/>
</dbReference>
<evidence type="ECO:0000256" key="10">
    <source>
        <dbReference type="ARBA" id="ARBA00025679"/>
    </source>
</evidence>
<feature type="signal peptide" evidence="12">
    <location>
        <begin position="1"/>
        <end position="15"/>
    </location>
</feature>
<sequence length="305" mass="32302">MRSFVALVAFSYALASHPITAITTAEEEVTMSRLRRYKGGGRRLIGDLVDTTPWREGYTPGEVNAVQDQEERTHGVWPLSAGTVVLHRPGIVGSTYSFDGGMKTFKRRNVDFESGVKMTKQNAVFVVQAGGVLRNVIIAGGGGVFCETHNCALVNVWFKDSVQAALHINSGTGITTVTGGGAKNVAGRVIFGQASGTVVVSGGFHMEHSGMLFESCSTCGPVKRGIVVDGVVSVNPTAELIRVNSNYNDRGTIASATITTTDADYPVCTRYNGGVVPQKLGAGAFPPICSFSRSNVKIKPVEQAV</sequence>
<evidence type="ECO:0000256" key="8">
    <source>
        <dbReference type="ARBA" id="ARBA00022837"/>
    </source>
</evidence>
<evidence type="ECO:0000256" key="6">
    <source>
        <dbReference type="ARBA" id="ARBA00022525"/>
    </source>
</evidence>
<keyword evidence="7 12" id="KW-0732">Signal</keyword>
<dbReference type="eggNOG" id="ENOG502RY96">
    <property type="taxonomic scope" value="Eukaryota"/>
</dbReference>
<dbReference type="GO" id="GO:0005576">
    <property type="term" value="C:extracellular region"/>
    <property type="evidence" value="ECO:0007669"/>
    <property type="project" value="UniProtKB-SubCell"/>
</dbReference>
<evidence type="ECO:0000313" key="13">
    <source>
        <dbReference type="EnsemblProtists" id="HpaP803370"/>
    </source>
</evidence>
<accession>M4BAR0</accession>
<organism evidence="13 14">
    <name type="scientific">Hyaloperonospora arabidopsidis (strain Emoy2)</name>
    <name type="common">Downy mildew agent</name>
    <name type="synonym">Peronospora arabidopsidis</name>
    <dbReference type="NCBI Taxonomy" id="559515"/>
    <lineage>
        <taxon>Eukaryota</taxon>
        <taxon>Sar</taxon>
        <taxon>Stramenopiles</taxon>
        <taxon>Oomycota</taxon>
        <taxon>Peronosporomycetes</taxon>
        <taxon>Peronosporales</taxon>
        <taxon>Peronosporaceae</taxon>
        <taxon>Hyaloperonospora</taxon>
    </lineage>
</organism>
<comment type="cofactor">
    <cofactor evidence="2">
        <name>Ca(2+)</name>
        <dbReference type="ChEBI" id="CHEBI:29108"/>
    </cofactor>
</comment>
<evidence type="ECO:0000256" key="1">
    <source>
        <dbReference type="ARBA" id="ARBA00000695"/>
    </source>
</evidence>
<dbReference type="SUPFAM" id="SSF51126">
    <property type="entry name" value="Pectin lyase-like"/>
    <property type="match status" value="1"/>
</dbReference>
<evidence type="ECO:0000256" key="2">
    <source>
        <dbReference type="ARBA" id="ARBA00001913"/>
    </source>
</evidence>
<evidence type="ECO:0000256" key="9">
    <source>
        <dbReference type="ARBA" id="ARBA00023239"/>
    </source>
</evidence>
<feature type="chain" id="PRO_5012474962" description="Probable pectate lyase F" evidence="12">
    <location>
        <begin position="16"/>
        <end position="305"/>
    </location>
</feature>
<dbReference type="InterPro" id="IPR004898">
    <property type="entry name" value="Pectate_lyase_PlyH/PlyE-like"/>
</dbReference>
<evidence type="ECO:0000256" key="3">
    <source>
        <dbReference type="ARBA" id="ARBA00004613"/>
    </source>
</evidence>
<dbReference type="STRING" id="559515.M4BAR0"/>